<dbReference type="PRINTS" id="PR00061">
    <property type="entry name" value="RIBOSOMALL19"/>
</dbReference>
<dbReference type="InterPro" id="IPR001857">
    <property type="entry name" value="Ribosomal_bL19"/>
</dbReference>
<keyword evidence="3 4" id="KW-0687">Ribonucleoprotein</keyword>
<dbReference type="EMBL" id="PFBB01000005">
    <property type="protein sequence ID" value="PIR88761.1"/>
    <property type="molecule type" value="Genomic_DNA"/>
</dbReference>
<keyword evidence="2 6" id="KW-0689">Ribosomal protein</keyword>
<dbReference type="AlphaFoldDB" id="A0A2H0UQV4"/>
<feature type="region of interest" description="Disordered" evidence="5">
    <location>
        <begin position="114"/>
        <end position="172"/>
    </location>
</feature>
<evidence type="ECO:0000256" key="5">
    <source>
        <dbReference type="SAM" id="MobiDB-lite"/>
    </source>
</evidence>
<comment type="caution">
    <text evidence="6">The sequence shown here is derived from an EMBL/GenBank/DDBJ whole genome shotgun (WGS) entry which is preliminary data.</text>
</comment>
<evidence type="ECO:0000256" key="3">
    <source>
        <dbReference type="ARBA" id="ARBA00023274"/>
    </source>
</evidence>
<reference evidence="7" key="1">
    <citation type="submission" date="2017-09" db="EMBL/GenBank/DDBJ databases">
        <title>Depth-based differentiation of microbial function through sediment-hosted aquifers and enrichment of novel symbionts in the deep terrestrial subsurface.</title>
        <authorList>
            <person name="Probst A.J."/>
            <person name="Ladd B."/>
            <person name="Jarett J.K."/>
            <person name="Geller-Mcgrath D.E."/>
            <person name="Sieber C.M.K."/>
            <person name="Emerson J.B."/>
            <person name="Anantharaman K."/>
            <person name="Thomas B.C."/>
            <person name="Malmstrom R."/>
            <person name="Stieglmeier M."/>
            <person name="Klingl A."/>
            <person name="Woyke T."/>
            <person name="Ryan C.M."/>
            <person name="Banfield J.F."/>
        </authorList>
    </citation>
    <scope>NUCLEOTIDE SEQUENCE [LARGE SCALE GENOMIC DNA]</scope>
</reference>
<evidence type="ECO:0000256" key="1">
    <source>
        <dbReference type="ARBA" id="ARBA00005781"/>
    </source>
</evidence>
<dbReference type="PANTHER" id="PTHR15680">
    <property type="entry name" value="RIBOSOMAL PROTEIN L19"/>
    <property type="match status" value="1"/>
</dbReference>
<organism evidence="6 7">
    <name type="scientific">Candidatus Harrisonbacteria bacterium CG10_big_fil_rev_8_21_14_0_10_44_23</name>
    <dbReference type="NCBI Taxonomy" id="1974585"/>
    <lineage>
        <taxon>Bacteria</taxon>
        <taxon>Candidatus Harrisoniibacteriota</taxon>
    </lineage>
</organism>
<feature type="compositionally biased region" description="Basic and acidic residues" evidence="5">
    <location>
        <begin position="125"/>
        <end position="172"/>
    </location>
</feature>
<dbReference type="Gene3D" id="2.30.30.790">
    <property type="match status" value="1"/>
</dbReference>
<dbReference type="GO" id="GO:0022625">
    <property type="term" value="C:cytosolic large ribosomal subunit"/>
    <property type="evidence" value="ECO:0007669"/>
    <property type="project" value="TreeGrafter"/>
</dbReference>
<sequence length="172" mass="19408">MAINESTAKRIKTGATVRVFERLEDGDKAQIRRFEGLVLARKHGSEPGATFTVRATVAGVGVEKVFPLHSPTIERVEVLSSPRKVKRSKIYYVRELARKALRRKTVVKTEAEIEPEKEDGIVDLEVERKEEEGPVEEAKEAAKEEDVEEEKKEEAPAKEGETPTKEEPKKEE</sequence>
<feature type="compositionally biased region" description="Acidic residues" evidence="5">
    <location>
        <begin position="114"/>
        <end position="124"/>
    </location>
</feature>
<proteinExistence type="inferred from homology"/>
<comment type="similarity">
    <text evidence="1 4">Belongs to the bacterial ribosomal protein bL19 family.</text>
</comment>
<dbReference type="SUPFAM" id="SSF50104">
    <property type="entry name" value="Translation proteins SH3-like domain"/>
    <property type="match status" value="1"/>
</dbReference>
<name>A0A2H0UQV4_9BACT</name>
<dbReference type="GO" id="GO:0003735">
    <property type="term" value="F:structural constituent of ribosome"/>
    <property type="evidence" value="ECO:0007669"/>
    <property type="project" value="InterPro"/>
</dbReference>
<accession>A0A2H0UQV4</accession>
<dbReference type="InterPro" id="IPR008991">
    <property type="entry name" value="Translation_prot_SH3-like_sf"/>
</dbReference>
<dbReference type="GO" id="GO:0006412">
    <property type="term" value="P:translation"/>
    <property type="evidence" value="ECO:0007669"/>
    <property type="project" value="InterPro"/>
</dbReference>
<evidence type="ECO:0000256" key="2">
    <source>
        <dbReference type="ARBA" id="ARBA00022980"/>
    </source>
</evidence>
<protein>
    <recommendedName>
        <fullName evidence="4">50S ribosomal protein L19</fullName>
    </recommendedName>
</protein>
<evidence type="ECO:0000313" key="7">
    <source>
        <dbReference type="Proteomes" id="UP000229615"/>
    </source>
</evidence>
<comment type="function">
    <text evidence="4">This protein is located at the 30S-50S ribosomal subunit interface and may play a role in the structure and function of the aminoacyl-tRNA binding site.</text>
</comment>
<dbReference type="Pfam" id="PF01245">
    <property type="entry name" value="Ribosomal_L19"/>
    <property type="match status" value="1"/>
</dbReference>
<evidence type="ECO:0000313" key="6">
    <source>
        <dbReference type="EMBL" id="PIR88761.1"/>
    </source>
</evidence>
<dbReference type="InterPro" id="IPR038657">
    <property type="entry name" value="Ribosomal_bL19_sf"/>
</dbReference>
<dbReference type="PANTHER" id="PTHR15680:SF9">
    <property type="entry name" value="LARGE RIBOSOMAL SUBUNIT PROTEIN BL19M"/>
    <property type="match status" value="1"/>
</dbReference>
<evidence type="ECO:0000256" key="4">
    <source>
        <dbReference type="RuleBase" id="RU000559"/>
    </source>
</evidence>
<dbReference type="Proteomes" id="UP000229615">
    <property type="component" value="Unassembled WGS sequence"/>
</dbReference>
<gene>
    <name evidence="6" type="ORF">COU09_00495</name>
</gene>